<reference evidence="6 7" key="1">
    <citation type="submission" date="2022-03" db="EMBL/GenBank/DDBJ databases">
        <title>Pseudonocardia alaer sp. nov., a novel actinomycete isolated from reed forest soil.</title>
        <authorList>
            <person name="Wang L."/>
        </authorList>
    </citation>
    <scope>NUCLEOTIDE SEQUENCE [LARGE SCALE GENOMIC DNA]</scope>
    <source>
        <strain evidence="6 7">Y-16303</strain>
    </source>
</reference>
<protein>
    <submittedName>
        <fullName evidence="6">MSCRAMM family adhesin SdrC</fullName>
    </submittedName>
</protein>
<dbReference type="InterPro" id="IPR008969">
    <property type="entry name" value="CarboxyPept-like_regulatory"/>
</dbReference>
<comment type="caution">
    <text evidence="6">The sequence shown here is derived from an EMBL/GenBank/DDBJ whole genome shotgun (WGS) entry which is preliminary data.</text>
</comment>
<evidence type="ECO:0000313" key="6">
    <source>
        <dbReference type="EMBL" id="MCH6170249.1"/>
    </source>
</evidence>
<evidence type="ECO:0000259" key="5">
    <source>
        <dbReference type="Pfam" id="PF17210"/>
    </source>
</evidence>
<dbReference type="EMBL" id="JAKXMK010000031">
    <property type="protein sequence ID" value="MCH6170249.1"/>
    <property type="molecule type" value="Genomic_DNA"/>
</dbReference>
<dbReference type="PANTHER" id="PTHR23303">
    <property type="entry name" value="CARBOXYPEPTIDASE REGULATORY REGION-CONTAINING"/>
    <property type="match status" value="1"/>
</dbReference>
<evidence type="ECO:0000313" key="7">
    <source>
        <dbReference type="Proteomes" id="UP001299970"/>
    </source>
</evidence>
<keyword evidence="7" id="KW-1185">Reference proteome</keyword>
<dbReference type="Pfam" id="PF13620">
    <property type="entry name" value="CarboxypepD_reg"/>
    <property type="match status" value="2"/>
</dbReference>
<dbReference type="Pfam" id="PF17210">
    <property type="entry name" value="SdrD_B"/>
    <property type="match status" value="1"/>
</dbReference>
<dbReference type="RefSeq" id="WP_241041058.1">
    <property type="nucleotide sequence ID" value="NZ_BAAAJF010000063.1"/>
</dbReference>
<proteinExistence type="predicted"/>
<dbReference type="InterPro" id="IPR013783">
    <property type="entry name" value="Ig-like_fold"/>
</dbReference>
<accession>A0ABS9TNX5</accession>
<name>A0ABS9TNX5_9PSEU</name>
<evidence type="ECO:0000256" key="2">
    <source>
        <dbReference type="ARBA" id="ARBA00022525"/>
    </source>
</evidence>
<feature type="region of interest" description="Disordered" evidence="4">
    <location>
        <begin position="1"/>
        <end position="22"/>
    </location>
</feature>
<evidence type="ECO:0000256" key="4">
    <source>
        <dbReference type="SAM" id="MobiDB-lite"/>
    </source>
</evidence>
<keyword evidence="3" id="KW-0732">Signal</keyword>
<keyword evidence="2" id="KW-0964">Secreted</keyword>
<dbReference type="SUPFAM" id="SSF49478">
    <property type="entry name" value="Cna protein B-type domain"/>
    <property type="match status" value="2"/>
</dbReference>
<dbReference type="Proteomes" id="UP001299970">
    <property type="component" value="Unassembled WGS sequence"/>
</dbReference>
<evidence type="ECO:0000256" key="3">
    <source>
        <dbReference type="ARBA" id="ARBA00022729"/>
    </source>
</evidence>
<gene>
    <name evidence="6" type="ORF">MMF94_31490</name>
</gene>
<evidence type="ECO:0000256" key="1">
    <source>
        <dbReference type="ARBA" id="ARBA00004613"/>
    </source>
</evidence>
<organism evidence="6 7">
    <name type="scientific">Pseudonocardia alaniniphila</name>
    <dbReference type="NCBI Taxonomy" id="75291"/>
    <lineage>
        <taxon>Bacteria</taxon>
        <taxon>Bacillati</taxon>
        <taxon>Actinomycetota</taxon>
        <taxon>Actinomycetes</taxon>
        <taxon>Pseudonocardiales</taxon>
        <taxon>Pseudonocardiaceae</taxon>
        <taxon>Pseudonocardia</taxon>
    </lineage>
</organism>
<dbReference type="SUPFAM" id="SSF49464">
    <property type="entry name" value="Carboxypeptidase regulatory domain-like"/>
    <property type="match status" value="1"/>
</dbReference>
<sequence length="276" mass="28534">MTDQHDVFAGPIATDEAPSASLTGRVHSATRPLSGVTLTLTDSVGSQISRVTTGEDGRFRFDGLRPGHYILIARRPGYEPHAVSVTATIFDRARSTLIDVELTTIGRITGIVHDPQTGHPVPAAAVLALDPAGEVIASTMSDPDGRYRLDGIATTTVTIAVATPGAEPVARVIELGAAAGSDHVVDLPVQTLGVLTGTVTAAGQAVPGITLHLHDQHGRAVGTTVTDDHGMYRFDNVPAGRYSVRSATSLPHAAAIGAHDAVSDVTLTGRGDNSPQ</sequence>
<comment type="subcellular location">
    <subcellularLocation>
        <location evidence="1">Secreted</location>
    </subcellularLocation>
</comment>
<dbReference type="InterPro" id="IPR051417">
    <property type="entry name" value="SDr/BOS_complex"/>
</dbReference>
<feature type="domain" description="SD-repeat containing protein B" evidence="5">
    <location>
        <begin position="201"/>
        <end position="264"/>
    </location>
</feature>
<dbReference type="Gene3D" id="2.60.40.10">
    <property type="entry name" value="Immunoglobulins"/>
    <property type="match status" value="1"/>
</dbReference>
<dbReference type="InterPro" id="IPR033764">
    <property type="entry name" value="Sdr_B"/>
</dbReference>
<dbReference type="Gene3D" id="2.60.40.1120">
    <property type="entry name" value="Carboxypeptidase-like, regulatory domain"/>
    <property type="match status" value="2"/>
</dbReference>